<dbReference type="EMBL" id="CP094358">
    <property type="protein sequence ID" value="UOB17609.1"/>
    <property type="molecule type" value="Genomic_DNA"/>
</dbReference>
<reference evidence="8" key="1">
    <citation type="submission" date="2022-03" db="EMBL/GenBank/DDBJ databases">
        <title>Description of Abyssus ytuae gen. nov., sp. nov., a novel member of the family Flavobacteriaceae isolated from the sediment of Mariana Trench.</title>
        <authorList>
            <person name="Zhang J."/>
            <person name="Xu X."/>
        </authorList>
    </citation>
    <scope>NUCLEOTIDE SEQUENCE</scope>
    <source>
        <strain evidence="8">MT3330</strain>
    </source>
</reference>
<comment type="subcellular location">
    <subcellularLocation>
        <location evidence="1">Cell membrane</location>
        <topology evidence="1">Multi-pass membrane protein</topology>
    </subcellularLocation>
</comment>
<gene>
    <name evidence="8" type="ORF">MQE35_17950</name>
</gene>
<name>A0A9E6ZKV2_9FLAO</name>
<evidence type="ECO:0000313" key="9">
    <source>
        <dbReference type="Proteomes" id="UP000831290"/>
    </source>
</evidence>
<dbReference type="PANTHER" id="PTHR34187:SF2">
    <property type="entry name" value="DUF202 DOMAIN-CONTAINING PROTEIN"/>
    <property type="match status" value="1"/>
</dbReference>
<dbReference type="Proteomes" id="UP000831290">
    <property type="component" value="Chromosome"/>
</dbReference>
<dbReference type="KEGG" id="fbm:MQE35_17950"/>
<feature type="transmembrane region" description="Helical" evidence="6">
    <location>
        <begin position="51"/>
        <end position="75"/>
    </location>
</feature>
<dbReference type="GO" id="GO:0005886">
    <property type="term" value="C:plasma membrane"/>
    <property type="evidence" value="ECO:0007669"/>
    <property type="project" value="UniProtKB-SubCell"/>
</dbReference>
<keyword evidence="9" id="KW-1185">Reference proteome</keyword>
<protein>
    <submittedName>
        <fullName evidence="8">DUF202 domain-containing protein</fullName>
    </submittedName>
</protein>
<feature type="domain" description="DUF202" evidence="7">
    <location>
        <begin position="16"/>
        <end position="78"/>
    </location>
</feature>
<proteinExistence type="predicted"/>
<evidence type="ECO:0000256" key="4">
    <source>
        <dbReference type="ARBA" id="ARBA00022989"/>
    </source>
</evidence>
<dbReference type="InterPro" id="IPR052053">
    <property type="entry name" value="IM_YidH-like"/>
</dbReference>
<evidence type="ECO:0000259" key="7">
    <source>
        <dbReference type="Pfam" id="PF02656"/>
    </source>
</evidence>
<organism evidence="8 9">
    <name type="scientific">Abyssalbus ytuae</name>
    <dbReference type="NCBI Taxonomy" id="2926907"/>
    <lineage>
        <taxon>Bacteria</taxon>
        <taxon>Pseudomonadati</taxon>
        <taxon>Bacteroidota</taxon>
        <taxon>Flavobacteriia</taxon>
        <taxon>Flavobacteriales</taxon>
        <taxon>Flavobacteriaceae</taxon>
        <taxon>Abyssalbus</taxon>
    </lineage>
</organism>
<accession>A0A9E6ZKV2</accession>
<evidence type="ECO:0000256" key="6">
    <source>
        <dbReference type="SAM" id="Phobius"/>
    </source>
</evidence>
<evidence type="ECO:0000256" key="3">
    <source>
        <dbReference type="ARBA" id="ARBA00022692"/>
    </source>
</evidence>
<keyword evidence="4 6" id="KW-1133">Transmembrane helix</keyword>
<evidence type="ECO:0000256" key="2">
    <source>
        <dbReference type="ARBA" id="ARBA00022475"/>
    </source>
</evidence>
<dbReference type="RefSeq" id="WP_255843191.1">
    <property type="nucleotide sequence ID" value="NZ_CP094358.1"/>
</dbReference>
<sequence>MQSKKLILRDELAIDRTRLANERTFLAYFRTFIVIMSSGVAIIKLDILEDLIILGYIFLVIAPIMLLIGVLRFFYVKKHIRKFYNFPDE</sequence>
<keyword evidence="3 6" id="KW-0812">Transmembrane</keyword>
<keyword evidence="5 6" id="KW-0472">Membrane</keyword>
<feature type="transmembrane region" description="Helical" evidence="6">
    <location>
        <begin position="25"/>
        <end position="45"/>
    </location>
</feature>
<dbReference type="InterPro" id="IPR003807">
    <property type="entry name" value="DUF202"/>
</dbReference>
<keyword evidence="2" id="KW-1003">Cell membrane</keyword>
<dbReference type="PANTHER" id="PTHR34187">
    <property type="entry name" value="FGR18P"/>
    <property type="match status" value="1"/>
</dbReference>
<evidence type="ECO:0000256" key="5">
    <source>
        <dbReference type="ARBA" id="ARBA00023136"/>
    </source>
</evidence>
<evidence type="ECO:0000313" key="8">
    <source>
        <dbReference type="EMBL" id="UOB17609.1"/>
    </source>
</evidence>
<dbReference type="AlphaFoldDB" id="A0A9E6ZKV2"/>
<dbReference type="Pfam" id="PF02656">
    <property type="entry name" value="DUF202"/>
    <property type="match status" value="1"/>
</dbReference>
<evidence type="ECO:0000256" key="1">
    <source>
        <dbReference type="ARBA" id="ARBA00004651"/>
    </source>
</evidence>